<dbReference type="PANTHER" id="PTHR43312:SF1">
    <property type="entry name" value="NADP-DEPENDENT OXIDOREDUCTASE DOMAIN-CONTAINING PROTEIN"/>
    <property type="match status" value="1"/>
</dbReference>
<dbReference type="SUPFAM" id="SSF51430">
    <property type="entry name" value="NAD(P)-linked oxidoreductase"/>
    <property type="match status" value="1"/>
</dbReference>
<reference evidence="3" key="1">
    <citation type="submission" date="2016-10" db="EMBL/GenBank/DDBJ databases">
        <authorList>
            <person name="Varghese N."/>
            <person name="Submissions S."/>
        </authorList>
    </citation>
    <scope>NUCLEOTIDE SEQUENCE [LARGE SCALE GENOMIC DNA]</scope>
    <source>
        <strain evidence="3">Jip14</strain>
    </source>
</reference>
<dbReference type="InterPro" id="IPR036812">
    <property type="entry name" value="NAD(P)_OxRdtase_dom_sf"/>
</dbReference>
<dbReference type="InterPro" id="IPR053135">
    <property type="entry name" value="AKR2_Oxidoreductase"/>
</dbReference>
<accession>A0A1H7LA21</accession>
<dbReference type="OrthoDB" id="9773828at2"/>
<evidence type="ECO:0000259" key="1">
    <source>
        <dbReference type="Pfam" id="PF00248"/>
    </source>
</evidence>
<dbReference type="RefSeq" id="WP_090604473.1">
    <property type="nucleotide sequence ID" value="NZ_FNZR01000003.1"/>
</dbReference>
<organism evidence="2 3">
    <name type="scientific">Parapedobacter koreensis</name>
    <dbReference type="NCBI Taxonomy" id="332977"/>
    <lineage>
        <taxon>Bacteria</taxon>
        <taxon>Pseudomonadati</taxon>
        <taxon>Bacteroidota</taxon>
        <taxon>Sphingobacteriia</taxon>
        <taxon>Sphingobacteriales</taxon>
        <taxon>Sphingobacteriaceae</taxon>
        <taxon>Parapedobacter</taxon>
    </lineage>
</organism>
<dbReference type="PANTHER" id="PTHR43312">
    <property type="entry name" value="D-THREO-ALDOSE 1-DEHYDROGENASE"/>
    <property type="match status" value="1"/>
</dbReference>
<dbReference type="AlphaFoldDB" id="A0A1H7LA21"/>
<dbReference type="InterPro" id="IPR020471">
    <property type="entry name" value="AKR"/>
</dbReference>
<feature type="domain" description="NADP-dependent oxidoreductase" evidence="1">
    <location>
        <begin position="14"/>
        <end position="287"/>
    </location>
</feature>
<dbReference type="Pfam" id="PF00248">
    <property type="entry name" value="Aldo_ket_red"/>
    <property type="match status" value="1"/>
</dbReference>
<gene>
    <name evidence="2" type="ORF">SAMN05421740_10388</name>
</gene>
<proteinExistence type="predicted"/>
<dbReference type="CDD" id="cd19086">
    <property type="entry name" value="AKR_AKR11C1"/>
    <property type="match status" value="1"/>
</dbReference>
<dbReference type="GO" id="GO:0016491">
    <property type="term" value="F:oxidoreductase activity"/>
    <property type="evidence" value="ECO:0007669"/>
    <property type="project" value="InterPro"/>
</dbReference>
<protein>
    <submittedName>
        <fullName evidence="2">Predicted oxidoreductase</fullName>
    </submittedName>
</protein>
<dbReference type="Gene3D" id="3.20.20.100">
    <property type="entry name" value="NADP-dependent oxidoreductase domain"/>
    <property type="match status" value="1"/>
</dbReference>
<evidence type="ECO:0000313" key="2">
    <source>
        <dbReference type="EMBL" id="SEK95596.1"/>
    </source>
</evidence>
<evidence type="ECO:0000313" key="3">
    <source>
        <dbReference type="Proteomes" id="UP000198916"/>
    </source>
</evidence>
<dbReference type="STRING" id="332977.SAMN05421740_10388"/>
<dbReference type="Proteomes" id="UP000198916">
    <property type="component" value="Unassembled WGS sequence"/>
</dbReference>
<dbReference type="EMBL" id="FNZR01000003">
    <property type="protein sequence ID" value="SEK95596.1"/>
    <property type="molecule type" value="Genomic_DNA"/>
</dbReference>
<sequence>MNQLGKSDLYVSPLSFGCMSLGENATTYKDLLRKAADAGINYFDTADLYQKGLNELYVGEALRPIRKDVIIATKVGNQWRADGNGWDWNPHKEYILKSVEQSLKRLKTDYIDLYQLHGGTIEDPIDDTIAAFELLKQQGKIRWYGISSIRPNVIREYIERSGIVSVMMQYSLLDHRPEEELLDLLHEQGIGVICRGAIAQGLLAGKAADGYLQYTDGEVARAAKAVAKLADEAGLGQLDVALGYVWAHPAVATAVLGVRTAAQLDGAIQALRLATPLSKQQRDELRQSVRSFRYEAHR</sequence>
<dbReference type="PRINTS" id="PR00069">
    <property type="entry name" value="ALDKETRDTASE"/>
</dbReference>
<keyword evidence="3" id="KW-1185">Reference proteome</keyword>
<name>A0A1H7LA21_9SPHI</name>
<dbReference type="InterPro" id="IPR023210">
    <property type="entry name" value="NADP_OxRdtase_dom"/>
</dbReference>